<comment type="similarity">
    <text evidence="1">In the C-terminal section; belongs to the transposase 35 family.</text>
</comment>
<dbReference type="InterPro" id="IPR010095">
    <property type="entry name" value="Cas12f1-like_TNB"/>
</dbReference>
<evidence type="ECO:0000259" key="5">
    <source>
        <dbReference type="Pfam" id="PF01385"/>
    </source>
</evidence>
<dbReference type="Pfam" id="PF01385">
    <property type="entry name" value="OrfB_IS605"/>
    <property type="match status" value="1"/>
</dbReference>
<dbReference type="Pfam" id="PF07282">
    <property type="entry name" value="Cas12f1-like_TNB"/>
    <property type="match status" value="1"/>
</dbReference>
<evidence type="ECO:0000256" key="3">
    <source>
        <dbReference type="ARBA" id="ARBA00023125"/>
    </source>
</evidence>
<comment type="caution">
    <text evidence="7">The sequence shown here is derived from an EMBL/GenBank/DDBJ whole genome shotgun (WGS) entry which is preliminary data.</text>
</comment>
<dbReference type="NCBIfam" id="TIGR01766">
    <property type="entry name" value="IS200/IS605 family accessory protein TnpB-like domain"/>
    <property type="match status" value="1"/>
</dbReference>
<sequence>MIRCVKTAFQASKADLDRLFACNRISAEIWNQCLIVSKNYTLQHKRKWIGKTELQAALKHHFPLHSQSVQAVCHKYLFARDSAKQARSQGLNPKYPYKNKKYFNTKWVDQSFKIKGNAITLSLGVQNGKRQQPITILVPRIPDAAIKEIELVFDRKLMVSMSYDDGKAAAVNEGREVAGVDLGEIHSIAATTTANQSIVITGRKARSIHRLRNKKLAELQKLMSKCKKGSRQWKKYKKAKIYVLGKSERQLQDVIHKTTKQFVQWCVESDVKEVVIGEVEGVQRHTKKKKRKIVSQKLSNWSFGKIRKQLAYKLEKHGTSIKAIDESYTSQQCPCCGRMKKSSARIYNCSCGYCEHRDVHGSKGILSKYLHAEIRYLGETQTIKYLRIA</sequence>
<feature type="domain" description="Probable transposase IS891/IS1136/IS1341" evidence="5">
    <location>
        <begin position="165"/>
        <end position="281"/>
    </location>
</feature>
<name>A0A329MSP5_9BACL</name>
<feature type="domain" description="Cas12f1-like TNB" evidence="6">
    <location>
        <begin position="303"/>
        <end position="365"/>
    </location>
</feature>
<dbReference type="GO" id="GO:0006310">
    <property type="term" value="P:DNA recombination"/>
    <property type="evidence" value="ECO:0007669"/>
    <property type="project" value="UniProtKB-KW"/>
</dbReference>
<evidence type="ECO:0000259" key="6">
    <source>
        <dbReference type="Pfam" id="PF07282"/>
    </source>
</evidence>
<evidence type="ECO:0000256" key="4">
    <source>
        <dbReference type="ARBA" id="ARBA00023172"/>
    </source>
</evidence>
<dbReference type="InterPro" id="IPR001959">
    <property type="entry name" value="Transposase"/>
</dbReference>
<protein>
    <submittedName>
        <fullName evidence="7">Transposase</fullName>
    </submittedName>
</protein>
<evidence type="ECO:0000313" key="8">
    <source>
        <dbReference type="Proteomes" id="UP000250369"/>
    </source>
</evidence>
<evidence type="ECO:0000256" key="1">
    <source>
        <dbReference type="ARBA" id="ARBA00008761"/>
    </source>
</evidence>
<dbReference type="GO" id="GO:0032196">
    <property type="term" value="P:transposition"/>
    <property type="evidence" value="ECO:0007669"/>
    <property type="project" value="UniProtKB-KW"/>
</dbReference>
<gene>
    <name evidence="7" type="ORF">DQG23_01965</name>
</gene>
<dbReference type="NCBIfam" id="NF040570">
    <property type="entry name" value="guided_TnpB"/>
    <property type="match status" value="1"/>
</dbReference>
<dbReference type="GO" id="GO:0003677">
    <property type="term" value="F:DNA binding"/>
    <property type="evidence" value="ECO:0007669"/>
    <property type="project" value="UniProtKB-KW"/>
</dbReference>
<accession>A0A329MSP5</accession>
<reference evidence="7 8" key="1">
    <citation type="journal article" date="2009" name="Int. J. Syst. Evol. Microbiol.">
        <title>Paenibacillus contaminans sp. nov., isolated from a contaminated laboratory plate.</title>
        <authorList>
            <person name="Chou J.H."/>
            <person name="Lee J.H."/>
            <person name="Lin M.C."/>
            <person name="Chang P.S."/>
            <person name="Arun A.B."/>
            <person name="Young C.C."/>
            <person name="Chen W.M."/>
        </authorList>
    </citation>
    <scope>NUCLEOTIDE SEQUENCE [LARGE SCALE GENOMIC DNA]</scope>
    <source>
        <strain evidence="7 8">CKOBP-6</strain>
    </source>
</reference>
<keyword evidence="3" id="KW-0238">DNA-binding</keyword>
<dbReference type="AlphaFoldDB" id="A0A329MSP5"/>
<keyword evidence="2" id="KW-0815">Transposition</keyword>
<dbReference type="Proteomes" id="UP000250369">
    <property type="component" value="Unassembled WGS sequence"/>
</dbReference>
<organism evidence="7 8">
    <name type="scientific">Paenibacillus contaminans</name>
    <dbReference type="NCBI Taxonomy" id="450362"/>
    <lineage>
        <taxon>Bacteria</taxon>
        <taxon>Bacillati</taxon>
        <taxon>Bacillota</taxon>
        <taxon>Bacilli</taxon>
        <taxon>Bacillales</taxon>
        <taxon>Paenibacillaceae</taxon>
        <taxon>Paenibacillus</taxon>
    </lineage>
</organism>
<evidence type="ECO:0000313" key="7">
    <source>
        <dbReference type="EMBL" id="RAV22991.1"/>
    </source>
</evidence>
<dbReference type="EMBL" id="QMFB01000001">
    <property type="protein sequence ID" value="RAV22991.1"/>
    <property type="molecule type" value="Genomic_DNA"/>
</dbReference>
<proteinExistence type="inferred from homology"/>
<evidence type="ECO:0000256" key="2">
    <source>
        <dbReference type="ARBA" id="ARBA00022578"/>
    </source>
</evidence>
<keyword evidence="4" id="KW-0233">DNA recombination</keyword>
<dbReference type="OrthoDB" id="4278026at2"/>
<keyword evidence="8" id="KW-1185">Reference proteome</keyword>